<sequence>MELKIFTDGGALNNPGTAASAFVVYSNKKILHQEAFAIGSNTNNFAEYTAVVKAYEWLLKNKPIDIAKINFYSDSNLIVNQLNGLFKIKNAVIREFVLKIRSLEQELNVPVTYRYIPREENQLADSLVKKILYSPRFPPARE</sequence>
<protein>
    <recommendedName>
        <fullName evidence="1">RNase H type-1 domain-containing protein</fullName>
    </recommendedName>
</protein>
<gene>
    <name evidence="2" type="ORF">A2954_05395</name>
</gene>
<evidence type="ECO:0000313" key="3">
    <source>
        <dbReference type="Proteomes" id="UP000177698"/>
    </source>
</evidence>
<dbReference type="Proteomes" id="UP000177698">
    <property type="component" value="Unassembled WGS sequence"/>
</dbReference>
<accession>A0A1F7IDH0</accession>
<proteinExistence type="predicted"/>
<dbReference type="STRING" id="1802056.A2954_05395"/>
<name>A0A1F7IDH0_9BACT</name>
<dbReference type="PANTHER" id="PTHR46387:SF2">
    <property type="entry name" value="RIBONUCLEASE HI"/>
    <property type="match status" value="1"/>
</dbReference>
<dbReference type="PROSITE" id="PS50879">
    <property type="entry name" value="RNASE_H_1"/>
    <property type="match status" value="1"/>
</dbReference>
<dbReference type="InterPro" id="IPR012337">
    <property type="entry name" value="RNaseH-like_sf"/>
</dbReference>
<dbReference type="Gene3D" id="3.30.420.10">
    <property type="entry name" value="Ribonuclease H-like superfamily/Ribonuclease H"/>
    <property type="match status" value="1"/>
</dbReference>
<organism evidence="2 3">
    <name type="scientific">Candidatus Roizmanbacteria bacterium RIFCSPLOWO2_01_FULL_37_12</name>
    <dbReference type="NCBI Taxonomy" id="1802056"/>
    <lineage>
        <taxon>Bacteria</taxon>
        <taxon>Candidatus Roizmaniibacteriota</taxon>
    </lineage>
</organism>
<dbReference type="CDD" id="cd09279">
    <property type="entry name" value="RNase_HI_like"/>
    <property type="match status" value="1"/>
</dbReference>
<dbReference type="InterPro" id="IPR002156">
    <property type="entry name" value="RNaseH_domain"/>
</dbReference>
<dbReference type="SUPFAM" id="SSF53098">
    <property type="entry name" value="Ribonuclease H-like"/>
    <property type="match status" value="1"/>
</dbReference>
<evidence type="ECO:0000259" key="1">
    <source>
        <dbReference type="PROSITE" id="PS50879"/>
    </source>
</evidence>
<dbReference type="PANTHER" id="PTHR46387">
    <property type="entry name" value="POLYNUCLEOTIDYL TRANSFERASE, RIBONUCLEASE H-LIKE SUPERFAMILY PROTEIN"/>
    <property type="match status" value="1"/>
</dbReference>
<dbReference type="GO" id="GO:0003676">
    <property type="term" value="F:nucleic acid binding"/>
    <property type="evidence" value="ECO:0007669"/>
    <property type="project" value="InterPro"/>
</dbReference>
<reference evidence="2 3" key="1">
    <citation type="journal article" date="2016" name="Nat. Commun.">
        <title>Thousands of microbial genomes shed light on interconnected biogeochemical processes in an aquifer system.</title>
        <authorList>
            <person name="Anantharaman K."/>
            <person name="Brown C.T."/>
            <person name="Hug L.A."/>
            <person name="Sharon I."/>
            <person name="Castelle C.J."/>
            <person name="Probst A.J."/>
            <person name="Thomas B.C."/>
            <person name="Singh A."/>
            <person name="Wilkins M.J."/>
            <person name="Karaoz U."/>
            <person name="Brodie E.L."/>
            <person name="Williams K.H."/>
            <person name="Hubbard S.S."/>
            <person name="Banfield J.F."/>
        </authorList>
    </citation>
    <scope>NUCLEOTIDE SEQUENCE [LARGE SCALE GENOMIC DNA]</scope>
</reference>
<dbReference type="AlphaFoldDB" id="A0A1F7IDH0"/>
<comment type="caution">
    <text evidence="2">The sequence shown here is derived from an EMBL/GenBank/DDBJ whole genome shotgun (WGS) entry which is preliminary data.</text>
</comment>
<dbReference type="InterPro" id="IPR036397">
    <property type="entry name" value="RNaseH_sf"/>
</dbReference>
<dbReference type="EMBL" id="MGAG01000012">
    <property type="protein sequence ID" value="OGK41391.1"/>
    <property type="molecule type" value="Genomic_DNA"/>
</dbReference>
<dbReference type="Pfam" id="PF13456">
    <property type="entry name" value="RVT_3"/>
    <property type="match status" value="1"/>
</dbReference>
<evidence type="ECO:0000313" key="2">
    <source>
        <dbReference type="EMBL" id="OGK41391.1"/>
    </source>
</evidence>
<dbReference type="GO" id="GO:0004523">
    <property type="term" value="F:RNA-DNA hybrid ribonuclease activity"/>
    <property type="evidence" value="ECO:0007669"/>
    <property type="project" value="InterPro"/>
</dbReference>
<feature type="domain" description="RNase H type-1" evidence="1">
    <location>
        <begin position="1"/>
        <end position="133"/>
    </location>
</feature>